<reference evidence="2" key="1">
    <citation type="submission" date="2016-01" db="EMBL/GenBank/DDBJ databases">
        <title>Draft genome of Chromobacterium sp. F49.</title>
        <authorList>
            <person name="Hong K.W."/>
        </authorList>
    </citation>
    <scope>NUCLEOTIDE SEQUENCE [LARGE SCALE GENOMIC DNA]</scope>
    <source>
        <strain evidence="2">CN3</strain>
    </source>
</reference>
<keyword evidence="2" id="KW-1185">Reference proteome</keyword>
<gene>
    <name evidence="1" type="ORF">AVT10_02790</name>
</gene>
<evidence type="ECO:0000313" key="1">
    <source>
        <dbReference type="EMBL" id="KZE15287.1"/>
    </source>
</evidence>
<organism evidence="1 2">
    <name type="scientific">Sphingomonas hankookensis</name>
    <dbReference type="NCBI Taxonomy" id="563996"/>
    <lineage>
        <taxon>Bacteria</taxon>
        <taxon>Pseudomonadati</taxon>
        <taxon>Pseudomonadota</taxon>
        <taxon>Alphaproteobacteria</taxon>
        <taxon>Sphingomonadales</taxon>
        <taxon>Sphingomonadaceae</taxon>
        <taxon>Sphingomonas</taxon>
    </lineage>
</organism>
<proteinExistence type="predicted"/>
<dbReference type="RefSeq" id="WP_066689768.1">
    <property type="nucleotide sequence ID" value="NZ_CP117025.1"/>
</dbReference>
<sequence length="139" mass="14798">MIAFLLPTAPADAQSFDRILAAAAEREAARNCLAAGAGEIVVCGDPDRGDRYRLPLPTVREVGEQGAVIGEVPPTSVQDPFLSGCGMFRGQRRCSKREAEGHGYRRGRDPVTLVGRLVTILVDPDAEIGPPATIPPARH</sequence>
<name>A0ABR5YD48_9SPHN</name>
<evidence type="ECO:0000313" key="2">
    <source>
        <dbReference type="Proteomes" id="UP000076609"/>
    </source>
</evidence>
<dbReference type="EMBL" id="LQQO01000012">
    <property type="protein sequence ID" value="KZE15287.1"/>
    <property type="molecule type" value="Genomic_DNA"/>
</dbReference>
<dbReference type="Proteomes" id="UP000076609">
    <property type="component" value="Unassembled WGS sequence"/>
</dbReference>
<accession>A0ABR5YD48</accession>
<protein>
    <submittedName>
        <fullName evidence="1">Uncharacterized protein</fullName>
    </submittedName>
</protein>
<comment type="caution">
    <text evidence="1">The sequence shown here is derived from an EMBL/GenBank/DDBJ whole genome shotgun (WGS) entry which is preliminary data.</text>
</comment>